<dbReference type="SMART" id="SM00347">
    <property type="entry name" value="HTH_MARR"/>
    <property type="match status" value="1"/>
</dbReference>
<dbReference type="Gene3D" id="1.10.10.10">
    <property type="entry name" value="Winged helix-like DNA-binding domain superfamily/Winged helix DNA-binding domain"/>
    <property type="match status" value="1"/>
</dbReference>
<organism evidence="2 3">
    <name type="scientific">Paracoccus simplex</name>
    <dbReference type="NCBI Taxonomy" id="2086346"/>
    <lineage>
        <taxon>Bacteria</taxon>
        <taxon>Pseudomonadati</taxon>
        <taxon>Pseudomonadota</taxon>
        <taxon>Alphaproteobacteria</taxon>
        <taxon>Rhodobacterales</taxon>
        <taxon>Paracoccaceae</taxon>
        <taxon>Paracoccus</taxon>
    </lineage>
</organism>
<dbReference type="RefSeq" id="WP_379030981.1">
    <property type="nucleotide sequence ID" value="NZ_JBHRXE010000035.1"/>
</dbReference>
<sequence length="142" mass="15384">MSFDLDGFLPYRLNVAATQVSRRFAALYAAEAGLTVPEWRVLAHLDHSGAVSVRDIHARVNLDKSMVSRAATRLQEAGLVRKSGNETDRRLVVLELTDEGRALMARLGQIAAGFQAELLAELGDDAAALDRALTRLSTRGPA</sequence>
<evidence type="ECO:0000313" key="3">
    <source>
        <dbReference type="Proteomes" id="UP001595596"/>
    </source>
</evidence>
<dbReference type="Pfam" id="PF12802">
    <property type="entry name" value="MarR_2"/>
    <property type="match status" value="1"/>
</dbReference>
<protein>
    <submittedName>
        <fullName evidence="2">MarR family winged helix-turn-helix transcriptional regulator</fullName>
    </submittedName>
</protein>
<name>A0ABV7S3C9_9RHOB</name>
<feature type="domain" description="HTH marR-type" evidence="1">
    <location>
        <begin position="1"/>
        <end position="138"/>
    </location>
</feature>
<proteinExistence type="predicted"/>
<keyword evidence="3" id="KW-1185">Reference proteome</keyword>
<dbReference type="InterPro" id="IPR036390">
    <property type="entry name" value="WH_DNA-bd_sf"/>
</dbReference>
<comment type="caution">
    <text evidence="2">The sequence shown here is derived from an EMBL/GenBank/DDBJ whole genome shotgun (WGS) entry which is preliminary data.</text>
</comment>
<evidence type="ECO:0000313" key="2">
    <source>
        <dbReference type="EMBL" id="MFC3570244.1"/>
    </source>
</evidence>
<reference evidence="3" key="1">
    <citation type="journal article" date="2019" name="Int. J. Syst. Evol. Microbiol.">
        <title>The Global Catalogue of Microorganisms (GCM) 10K type strain sequencing project: providing services to taxonomists for standard genome sequencing and annotation.</title>
        <authorList>
            <consortium name="The Broad Institute Genomics Platform"/>
            <consortium name="The Broad Institute Genome Sequencing Center for Infectious Disease"/>
            <person name="Wu L."/>
            <person name="Ma J."/>
        </authorList>
    </citation>
    <scope>NUCLEOTIDE SEQUENCE [LARGE SCALE GENOMIC DNA]</scope>
    <source>
        <strain evidence="3">VKM B-3226</strain>
    </source>
</reference>
<dbReference type="PANTHER" id="PTHR33164:SF43">
    <property type="entry name" value="HTH-TYPE TRANSCRIPTIONAL REPRESSOR YETL"/>
    <property type="match status" value="1"/>
</dbReference>
<dbReference type="EMBL" id="JBHRXE010000035">
    <property type="protein sequence ID" value="MFC3570244.1"/>
    <property type="molecule type" value="Genomic_DNA"/>
</dbReference>
<dbReference type="PROSITE" id="PS50995">
    <property type="entry name" value="HTH_MARR_2"/>
    <property type="match status" value="1"/>
</dbReference>
<dbReference type="InterPro" id="IPR000835">
    <property type="entry name" value="HTH_MarR-typ"/>
</dbReference>
<dbReference type="SUPFAM" id="SSF46785">
    <property type="entry name" value="Winged helix' DNA-binding domain"/>
    <property type="match status" value="1"/>
</dbReference>
<dbReference type="PANTHER" id="PTHR33164">
    <property type="entry name" value="TRANSCRIPTIONAL REGULATOR, MARR FAMILY"/>
    <property type="match status" value="1"/>
</dbReference>
<evidence type="ECO:0000259" key="1">
    <source>
        <dbReference type="PROSITE" id="PS50995"/>
    </source>
</evidence>
<dbReference type="Proteomes" id="UP001595596">
    <property type="component" value="Unassembled WGS sequence"/>
</dbReference>
<dbReference type="InterPro" id="IPR036388">
    <property type="entry name" value="WH-like_DNA-bd_sf"/>
</dbReference>
<gene>
    <name evidence="2" type="ORF">ACFOMP_12345</name>
</gene>
<accession>A0ABV7S3C9</accession>
<dbReference type="InterPro" id="IPR039422">
    <property type="entry name" value="MarR/SlyA-like"/>
</dbReference>